<name>A0A6A4PXD9_LUPAL</name>
<reference evidence="10" key="1">
    <citation type="journal article" date="2020" name="Nat. Commun.">
        <title>Genome sequence of the cluster root forming white lupin.</title>
        <authorList>
            <person name="Hufnagel B."/>
            <person name="Marques A."/>
            <person name="Soriano A."/>
            <person name="Marques L."/>
            <person name="Divol F."/>
            <person name="Doumas P."/>
            <person name="Sallet E."/>
            <person name="Mancinotti D."/>
            <person name="Carrere S."/>
            <person name="Marande W."/>
            <person name="Arribat S."/>
            <person name="Keller J."/>
            <person name="Huneau C."/>
            <person name="Blein T."/>
            <person name="Aime D."/>
            <person name="Laguerre M."/>
            <person name="Taylor J."/>
            <person name="Schubert V."/>
            <person name="Nelson M."/>
            <person name="Geu-Flores F."/>
            <person name="Crespi M."/>
            <person name="Gallardo-Guerrero K."/>
            <person name="Delaux P.-M."/>
            <person name="Salse J."/>
            <person name="Berges H."/>
            <person name="Guyot R."/>
            <person name="Gouzy J."/>
            <person name="Peret B."/>
        </authorList>
    </citation>
    <scope>NUCLEOTIDE SEQUENCE [LARGE SCALE GENOMIC DNA]</scope>
    <source>
        <strain evidence="10">cv. Amiga</strain>
    </source>
</reference>
<dbReference type="Pfam" id="PF00332">
    <property type="entry name" value="Glyco_hydro_17"/>
    <property type="match status" value="1"/>
</dbReference>
<dbReference type="EC" id="3.2.1.39" evidence="3"/>
<keyword evidence="10" id="KW-1185">Reference proteome</keyword>
<accession>A0A6A4PXD9</accession>
<evidence type="ECO:0000256" key="2">
    <source>
        <dbReference type="ARBA" id="ARBA00008773"/>
    </source>
</evidence>
<comment type="catalytic activity">
    <reaction evidence="1">
        <text>Hydrolysis of (1-&gt;3)-beta-D-glucosidic linkages in (1-&gt;3)-beta-D-glucans.</text>
        <dbReference type="EC" id="3.2.1.39"/>
    </reaction>
</comment>
<protein>
    <recommendedName>
        <fullName evidence="3">glucan endo-1,3-beta-D-glucosidase</fullName>
        <ecNumber evidence="3">3.2.1.39</ecNumber>
    </recommendedName>
    <alternativeName>
        <fullName evidence="6">(1-&gt;3)-beta-glucan endohydrolase</fullName>
    </alternativeName>
    <alternativeName>
        <fullName evidence="7">Beta-1,3-endoglucanase</fullName>
    </alternativeName>
</protein>
<dbReference type="GO" id="GO:0005975">
    <property type="term" value="P:carbohydrate metabolic process"/>
    <property type="evidence" value="ECO:0007669"/>
    <property type="project" value="InterPro"/>
</dbReference>
<evidence type="ECO:0000256" key="6">
    <source>
        <dbReference type="ARBA" id="ARBA00033335"/>
    </source>
</evidence>
<evidence type="ECO:0000256" key="5">
    <source>
        <dbReference type="ARBA" id="ARBA00023295"/>
    </source>
</evidence>
<organism evidence="9 10">
    <name type="scientific">Lupinus albus</name>
    <name type="common">White lupine</name>
    <name type="synonym">Lupinus termis</name>
    <dbReference type="NCBI Taxonomy" id="3870"/>
    <lineage>
        <taxon>Eukaryota</taxon>
        <taxon>Viridiplantae</taxon>
        <taxon>Streptophyta</taxon>
        <taxon>Embryophyta</taxon>
        <taxon>Tracheophyta</taxon>
        <taxon>Spermatophyta</taxon>
        <taxon>Magnoliopsida</taxon>
        <taxon>eudicotyledons</taxon>
        <taxon>Gunneridae</taxon>
        <taxon>Pentapetalae</taxon>
        <taxon>rosids</taxon>
        <taxon>fabids</taxon>
        <taxon>Fabales</taxon>
        <taxon>Fabaceae</taxon>
        <taxon>Papilionoideae</taxon>
        <taxon>50 kb inversion clade</taxon>
        <taxon>genistoids sensu lato</taxon>
        <taxon>core genistoids</taxon>
        <taxon>Genisteae</taxon>
        <taxon>Lupinus</taxon>
    </lineage>
</organism>
<keyword evidence="4" id="KW-0378">Hydrolase</keyword>
<dbReference type="InterPro" id="IPR044965">
    <property type="entry name" value="Glyco_hydro_17_plant"/>
</dbReference>
<comment type="similarity">
    <text evidence="2 8">Belongs to the glycosyl hydrolase 17 family.</text>
</comment>
<evidence type="ECO:0000256" key="3">
    <source>
        <dbReference type="ARBA" id="ARBA00012780"/>
    </source>
</evidence>
<evidence type="ECO:0000256" key="8">
    <source>
        <dbReference type="RuleBase" id="RU004335"/>
    </source>
</evidence>
<evidence type="ECO:0000256" key="4">
    <source>
        <dbReference type="ARBA" id="ARBA00022801"/>
    </source>
</evidence>
<evidence type="ECO:0000256" key="7">
    <source>
        <dbReference type="ARBA" id="ARBA00033417"/>
    </source>
</evidence>
<dbReference type="EMBL" id="WOCE01000010">
    <property type="protein sequence ID" value="KAE9606103.1"/>
    <property type="molecule type" value="Genomic_DNA"/>
</dbReference>
<evidence type="ECO:0000313" key="9">
    <source>
        <dbReference type="EMBL" id="KAE9606103.1"/>
    </source>
</evidence>
<sequence length="97" mass="10756">MHISKLYSPNLINNLDMPHPTQVVALLKAQKIQHVRLFYADHAMLIPLAKTGIEVVVTVPNDELLAIGQSNFTAANWISHTVVAHYPPTNIIATNIH</sequence>
<evidence type="ECO:0000256" key="1">
    <source>
        <dbReference type="ARBA" id="ARBA00000382"/>
    </source>
</evidence>
<proteinExistence type="inferred from homology"/>
<comment type="caution">
    <text evidence="9">The sequence shown here is derived from an EMBL/GenBank/DDBJ whole genome shotgun (WGS) entry which is preliminary data.</text>
</comment>
<dbReference type="InterPro" id="IPR017853">
    <property type="entry name" value="GH"/>
</dbReference>
<keyword evidence="5" id="KW-0326">Glycosidase</keyword>
<evidence type="ECO:0000313" key="10">
    <source>
        <dbReference type="Proteomes" id="UP000447434"/>
    </source>
</evidence>
<dbReference type="Gene3D" id="3.20.20.80">
    <property type="entry name" value="Glycosidases"/>
    <property type="match status" value="1"/>
</dbReference>
<dbReference type="GO" id="GO:0042973">
    <property type="term" value="F:glucan endo-1,3-beta-D-glucosidase activity"/>
    <property type="evidence" value="ECO:0007669"/>
    <property type="project" value="UniProtKB-EC"/>
</dbReference>
<dbReference type="InterPro" id="IPR000490">
    <property type="entry name" value="Glyco_hydro_17"/>
</dbReference>
<gene>
    <name evidence="9" type="ORF">Lalb_Chr10g0104341</name>
</gene>
<dbReference type="SUPFAM" id="SSF51445">
    <property type="entry name" value="(Trans)glycosidases"/>
    <property type="match status" value="1"/>
</dbReference>
<dbReference type="Proteomes" id="UP000447434">
    <property type="component" value="Chromosome 10"/>
</dbReference>
<dbReference type="OrthoDB" id="1930412at2759"/>
<dbReference type="PANTHER" id="PTHR32227">
    <property type="entry name" value="GLUCAN ENDO-1,3-BETA-GLUCOSIDASE BG1-RELATED-RELATED"/>
    <property type="match status" value="1"/>
</dbReference>
<dbReference type="AlphaFoldDB" id="A0A6A4PXD9"/>